<dbReference type="GO" id="GO:0005829">
    <property type="term" value="C:cytosol"/>
    <property type="evidence" value="ECO:0007669"/>
    <property type="project" value="TreeGrafter"/>
</dbReference>
<dbReference type="EMBL" id="CP036267">
    <property type="protein sequence ID" value="QDT33469.1"/>
    <property type="molecule type" value="Genomic_DNA"/>
</dbReference>
<dbReference type="RefSeq" id="WP_145199820.1">
    <property type="nucleotide sequence ID" value="NZ_CP036267.1"/>
</dbReference>
<feature type="region of interest" description="Disordered" evidence="1">
    <location>
        <begin position="130"/>
        <end position="164"/>
    </location>
</feature>
<dbReference type="Gene3D" id="1.10.10.10">
    <property type="entry name" value="Winged helix-like DNA-binding domain superfamily/Winged helix DNA-binding domain"/>
    <property type="match status" value="1"/>
</dbReference>
<dbReference type="InterPro" id="IPR000944">
    <property type="entry name" value="Tscrpt_reg_Rrf2"/>
</dbReference>
<proteinExistence type="predicted"/>
<dbReference type="KEGG" id="tpol:Mal48_27220"/>
<dbReference type="OrthoDB" id="9800519at2"/>
<accession>A0A517QPB0</accession>
<dbReference type="NCBIfam" id="TIGR00738">
    <property type="entry name" value="rrf2_super"/>
    <property type="match status" value="1"/>
</dbReference>
<protein>
    <submittedName>
        <fullName evidence="2">HTH-type transcriptional repressor NsrR</fullName>
    </submittedName>
</protein>
<evidence type="ECO:0000313" key="2">
    <source>
        <dbReference type="EMBL" id="QDT33469.1"/>
    </source>
</evidence>
<gene>
    <name evidence="2" type="primary">nsrR</name>
    <name evidence="2" type="ORF">Mal48_27220</name>
</gene>
<dbReference type="PANTHER" id="PTHR33221">
    <property type="entry name" value="WINGED HELIX-TURN-HELIX TRANSCRIPTIONAL REGULATOR, RRF2 FAMILY"/>
    <property type="match status" value="1"/>
</dbReference>
<dbReference type="PROSITE" id="PS51197">
    <property type="entry name" value="HTH_RRF2_2"/>
    <property type="match status" value="1"/>
</dbReference>
<sequence>MLSQTVEYALRAVVHLASVCPDAQTTGEIAAATQVPTAYLSKVLQGLRNEGILRSQRGVGGGISLVASPSELTILDVVNAVEPLGRITTCPLGLEAHGEYLCPLHKRMDDAIQVMEEAFQSTTVAEVLSDPNPSIPLANIGPPLCRPQAKVKKKPKSKPKTKSK</sequence>
<dbReference type="Proteomes" id="UP000315724">
    <property type="component" value="Chromosome"/>
</dbReference>
<dbReference type="PROSITE" id="PS01332">
    <property type="entry name" value="HTH_RRF2_1"/>
    <property type="match status" value="1"/>
</dbReference>
<dbReference type="GO" id="GO:0003700">
    <property type="term" value="F:DNA-binding transcription factor activity"/>
    <property type="evidence" value="ECO:0007669"/>
    <property type="project" value="TreeGrafter"/>
</dbReference>
<name>A0A517QPB0_9PLAN</name>
<keyword evidence="3" id="KW-1185">Reference proteome</keyword>
<evidence type="ECO:0000256" key="1">
    <source>
        <dbReference type="SAM" id="MobiDB-lite"/>
    </source>
</evidence>
<evidence type="ECO:0000313" key="3">
    <source>
        <dbReference type="Proteomes" id="UP000315724"/>
    </source>
</evidence>
<feature type="compositionally biased region" description="Basic residues" evidence="1">
    <location>
        <begin position="149"/>
        <end position="164"/>
    </location>
</feature>
<organism evidence="2 3">
    <name type="scientific">Thalassoglobus polymorphus</name>
    <dbReference type="NCBI Taxonomy" id="2527994"/>
    <lineage>
        <taxon>Bacteria</taxon>
        <taxon>Pseudomonadati</taxon>
        <taxon>Planctomycetota</taxon>
        <taxon>Planctomycetia</taxon>
        <taxon>Planctomycetales</taxon>
        <taxon>Planctomycetaceae</taxon>
        <taxon>Thalassoglobus</taxon>
    </lineage>
</organism>
<dbReference type="Pfam" id="PF02082">
    <property type="entry name" value="Rrf2"/>
    <property type="match status" value="1"/>
</dbReference>
<dbReference type="InterPro" id="IPR036390">
    <property type="entry name" value="WH_DNA-bd_sf"/>
</dbReference>
<dbReference type="InterPro" id="IPR030489">
    <property type="entry name" value="TR_Rrf2-type_CS"/>
</dbReference>
<dbReference type="SUPFAM" id="SSF46785">
    <property type="entry name" value="Winged helix' DNA-binding domain"/>
    <property type="match status" value="1"/>
</dbReference>
<dbReference type="AlphaFoldDB" id="A0A517QPB0"/>
<dbReference type="PANTHER" id="PTHR33221:SF13">
    <property type="entry name" value="TRANSCRIPTIONAL REGULATOR-RELATED"/>
    <property type="match status" value="1"/>
</dbReference>
<reference evidence="2 3" key="1">
    <citation type="submission" date="2019-02" db="EMBL/GenBank/DDBJ databases">
        <title>Deep-cultivation of Planctomycetes and their phenomic and genomic characterization uncovers novel biology.</title>
        <authorList>
            <person name="Wiegand S."/>
            <person name="Jogler M."/>
            <person name="Boedeker C."/>
            <person name="Pinto D."/>
            <person name="Vollmers J."/>
            <person name="Rivas-Marin E."/>
            <person name="Kohn T."/>
            <person name="Peeters S.H."/>
            <person name="Heuer A."/>
            <person name="Rast P."/>
            <person name="Oberbeckmann S."/>
            <person name="Bunk B."/>
            <person name="Jeske O."/>
            <person name="Meyerdierks A."/>
            <person name="Storesund J.E."/>
            <person name="Kallscheuer N."/>
            <person name="Luecker S."/>
            <person name="Lage O.M."/>
            <person name="Pohl T."/>
            <person name="Merkel B.J."/>
            <person name="Hornburger P."/>
            <person name="Mueller R.-W."/>
            <person name="Bruemmer F."/>
            <person name="Labrenz M."/>
            <person name="Spormann A.M."/>
            <person name="Op den Camp H."/>
            <person name="Overmann J."/>
            <person name="Amann R."/>
            <person name="Jetten M.S.M."/>
            <person name="Mascher T."/>
            <person name="Medema M.H."/>
            <person name="Devos D.P."/>
            <person name="Kaster A.-K."/>
            <person name="Ovreas L."/>
            <person name="Rohde M."/>
            <person name="Galperin M.Y."/>
            <person name="Jogler C."/>
        </authorList>
    </citation>
    <scope>NUCLEOTIDE SEQUENCE [LARGE SCALE GENOMIC DNA]</scope>
    <source>
        <strain evidence="2 3">Mal48</strain>
    </source>
</reference>
<dbReference type="InterPro" id="IPR036388">
    <property type="entry name" value="WH-like_DNA-bd_sf"/>
</dbReference>